<dbReference type="Gene3D" id="3.30.300.30">
    <property type="match status" value="1"/>
</dbReference>
<feature type="domain" description="AMP-dependent synthetase/ligase" evidence="1">
    <location>
        <begin position="18"/>
        <end position="375"/>
    </location>
</feature>
<dbReference type="GO" id="GO:0016878">
    <property type="term" value="F:acid-thiol ligase activity"/>
    <property type="evidence" value="ECO:0007669"/>
    <property type="project" value="UniProtKB-ARBA"/>
</dbReference>
<dbReference type="Pfam" id="PF00501">
    <property type="entry name" value="AMP-binding"/>
    <property type="match status" value="1"/>
</dbReference>
<evidence type="ECO:0000313" key="4">
    <source>
        <dbReference type="Proteomes" id="UP000244867"/>
    </source>
</evidence>
<comment type="caution">
    <text evidence="3">The sequence shown here is derived from an EMBL/GenBank/DDBJ whole genome shotgun (WGS) entry which is preliminary data.</text>
</comment>
<protein>
    <submittedName>
        <fullName evidence="3">O-succinylbenzoate--CoA ligase</fullName>
    </submittedName>
</protein>
<dbReference type="Pfam" id="PF13193">
    <property type="entry name" value="AMP-binding_C"/>
    <property type="match status" value="1"/>
</dbReference>
<dbReference type="PROSITE" id="PS00455">
    <property type="entry name" value="AMP_BINDING"/>
    <property type="match status" value="1"/>
</dbReference>
<evidence type="ECO:0000259" key="1">
    <source>
        <dbReference type="Pfam" id="PF00501"/>
    </source>
</evidence>
<reference evidence="3 4" key="1">
    <citation type="submission" date="2018-03" db="EMBL/GenBank/DDBJ databases">
        <authorList>
            <person name="Keele B.F."/>
        </authorList>
    </citation>
    <scope>NUCLEOTIDE SEQUENCE [LARGE SCALE GENOMIC DNA]</scope>
    <source>
        <strain evidence="3 4">IB-3</strain>
    </source>
</reference>
<dbReference type="SUPFAM" id="SSF56801">
    <property type="entry name" value="Acetyl-CoA synthetase-like"/>
    <property type="match status" value="1"/>
</dbReference>
<dbReference type="InterPro" id="IPR025110">
    <property type="entry name" value="AMP-bd_C"/>
</dbReference>
<proteinExistence type="predicted"/>
<evidence type="ECO:0000313" key="3">
    <source>
        <dbReference type="EMBL" id="PUA82813.1"/>
    </source>
</evidence>
<sequence>MSLFGLADILLRPPSAGARDPARMALIAGERRLTYAELTDRVLRLATGLHRRGFRRGDVIALYLKNRVEYLEMIFAAAHMGGVLVPVNYLLRPGEVAHIVADSAARWLVTETSLLAGVATSAGPEFLVVVGDPEGVVGGGTTVAYDDLVVDEADAPAAVVESSETALLQYTSGTTGFPKGAVHTHATVLVNTLAQVVDFEITSADTHVVVPSLSWAAGLHCLTLGTIWRRGTVVLKPTGGFDADDLADLVERHHVTTGMFAPSVLRMILESRVHERHDLTSLRLVLSGGEPVTPAEIGELQRLLPAVDVRHGYGVSEFPSVALHLPADDVVDRGGAAGWSTVAANIRVARPGGGDAAVGEHGEIVIRSPATSIAYLDGTSAVVDGWLHTGDRGYLDDAGIVHVSGRSKEMIVSGGLNVYPAEVERVIAAFPGVIEVAVIGVPDRRLGEVGHAFVVCDHPATLDREALRRHAEHELAGFKVPRMWTVRADRLPRTVTGKLRRSEML</sequence>
<dbReference type="Proteomes" id="UP000244867">
    <property type="component" value="Unassembled WGS sequence"/>
</dbReference>
<dbReference type="PANTHER" id="PTHR43767:SF1">
    <property type="entry name" value="NONRIBOSOMAL PEPTIDE SYNTHASE PES1 (EUROFUNG)-RELATED"/>
    <property type="match status" value="1"/>
</dbReference>
<dbReference type="EMBL" id="PYXZ01000001">
    <property type="protein sequence ID" value="PUA82813.1"/>
    <property type="molecule type" value="Genomic_DNA"/>
</dbReference>
<dbReference type="Gene3D" id="3.40.50.12780">
    <property type="entry name" value="N-terminal domain of ligase-like"/>
    <property type="match status" value="1"/>
</dbReference>
<dbReference type="PANTHER" id="PTHR43767">
    <property type="entry name" value="LONG-CHAIN-FATTY-ACID--COA LIGASE"/>
    <property type="match status" value="1"/>
</dbReference>
<dbReference type="InterPro" id="IPR050237">
    <property type="entry name" value="ATP-dep_AMP-bd_enzyme"/>
</dbReference>
<feature type="domain" description="AMP-binding enzyme C-terminal" evidence="2">
    <location>
        <begin position="422"/>
        <end position="498"/>
    </location>
</feature>
<dbReference type="AlphaFoldDB" id="A0A2R7Z2F0"/>
<organism evidence="3 4">
    <name type="scientific">Nocardioides currus</name>
    <dbReference type="NCBI Taxonomy" id="2133958"/>
    <lineage>
        <taxon>Bacteria</taxon>
        <taxon>Bacillati</taxon>
        <taxon>Actinomycetota</taxon>
        <taxon>Actinomycetes</taxon>
        <taxon>Propionibacteriales</taxon>
        <taxon>Nocardioidaceae</taxon>
        <taxon>Nocardioides</taxon>
    </lineage>
</organism>
<evidence type="ECO:0000259" key="2">
    <source>
        <dbReference type="Pfam" id="PF13193"/>
    </source>
</evidence>
<accession>A0A2R7Z2F0</accession>
<dbReference type="InterPro" id="IPR000873">
    <property type="entry name" value="AMP-dep_synth/lig_dom"/>
</dbReference>
<dbReference type="InterPro" id="IPR045851">
    <property type="entry name" value="AMP-bd_C_sf"/>
</dbReference>
<keyword evidence="4" id="KW-1185">Reference proteome</keyword>
<dbReference type="InterPro" id="IPR042099">
    <property type="entry name" value="ANL_N_sf"/>
</dbReference>
<dbReference type="InterPro" id="IPR020845">
    <property type="entry name" value="AMP-binding_CS"/>
</dbReference>
<gene>
    <name evidence="3" type="ORF">C7S10_03620</name>
</gene>
<dbReference type="RefSeq" id="WP_279303151.1">
    <property type="nucleotide sequence ID" value="NZ_PYXZ01000001.1"/>
</dbReference>
<keyword evidence="3" id="KW-0436">Ligase</keyword>
<name>A0A2R7Z2F0_9ACTN</name>